<name>A0A1L8QPY7_9ENTE</name>
<dbReference type="Proteomes" id="UP000813384">
    <property type="component" value="Unassembled WGS sequence"/>
</dbReference>
<evidence type="ECO:0000313" key="3">
    <source>
        <dbReference type="Proteomes" id="UP000182149"/>
    </source>
</evidence>
<dbReference type="Proteomes" id="UP000182149">
    <property type="component" value="Unassembled WGS sequence"/>
</dbReference>
<organism evidence="2 3">
    <name type="scientific">Enterococcus aquimarinus</name>
    <dbReference type="NCBI Taxonomy" id="328396"/>
    <lineage>
        <taxon>Bacteria</taxon>
        <taxon>Bacillati</taxon>
        <taxon>Bacillota</taxon>
        <taxon>Bacilli</taxon>
        <taxon>Lactobacillales</taxon>
        <taxon>Enterococcaceae</taxon>
        <taxon>Enterococcus</taxon>
    </lineage>
</organism>
<dbReference type="InterPro" id="IPR015946">
    <property type="entry name" value="KH_dom-like_a/b"/>
</dbReference>
<proteinExistence type="predicted"/>
<dbReference type="OrthoDB" id="13625at2"/>
<dbReference type="STRING" id="328396.RU93_GL000697"/>
<sequence length="130" mass="14386">MSIETFTLNKVGPAFTLDTPEEPWILLRGEGYSPVQSLVTAAAACAGYVYISVLNNSNVPHEIEKVTVSYTRDMAKKTNPIQSINVTIYAEIATEYHEKAQRCVKLISPNCPVIQSLDPNIEVVEQVVFL</sequence>
<reference evidence="2 3" key="1">
    <citation type="submission" date="2014-12" db="EMBL/GenBank/DDBJ databases">
        <title>Draft genome sequences of 29 type strains of Enterococci.</title>
        <authorList>
            <person name="Zhong Z."/>
            <person name="Sun Z."/>
            <person name="Liu W."/>
            <person name="Zhang W."/>
            <person name="Zhang H."/>
        </authorList>
    </citation>
    <scope>NUCLEOTIDE SEQUENCE [LARGE SCALE GENOMIC DNA]</scope>
    <source>
        <strain evidence="2 3">DSM 17690</strain>
    </source>
</reference>
<reference evidence="1" key="2">
    <citation type="journal article" date="2021" name="PeerJ">
        <title>Extensive microbial diversity within the chicken gut microbiome revealed by metagenomics and culture.</title>
        <authorList>
            <person name="Gilroy R."/>
            <person name="Ravi A."/>
            <person name="Getino M."/>
            <person name="Pursley I."/>
            <person name="Horton D.L."/>
            <person name="Alikhan N.F."/>
            <person name="Baker D."/>
            <person name="Gharbi K."/>
            <person name="Hall N."/>
            <person name="Watson M."/>
            <person name="Adriaenssens E.M."/>
            <person name="Foster-Nyarko E."/>
            <person name="Jarju S."/>
            <person name="Secka A."/>
            <person name="Antonio M."/>
            <person name="Oren A."/>
            <person name="Chaudhuri R.R."/>
            <person name="La Ragione R."/>
            <person name="Hildebrand F."/>
            <person name="Pallen M.J."/>
        </authorList>
    </citation>
    <scope>NUCLEOTIDE SEQUENCE</scope>
    <source>
        <strain evidence="1">150</strain>
    </source>
</reference>
<dbReference type="Pfam" id="PF02566">
    <property type="entry name" value="OsmC"/>
    <property type="match status" value="1"/>
</dbReference>
<keyword evidence="3" id="KW-1185">Reference proteome</keyword>
<dbReference type="AlphaFoldDB" id="A0A1L8QPY7"/>
<dbReference type="EMBL" id="JXKD01000015">
    <property type="protein sequence ID" value="OJG09537.1"/>
    <property type="molecule type" value="Genomic_DNA"/>
</dbReference>
<comment type="caution">
    <text evidence="2">The sequence shown here is derived from an EMBL/GenBank/DDBJ whole genome shotgun (WGS) entry which is preliminary data.</text>
</comment>
<dbReference type="SUPFAM" id="SSF82784">
    <property type="entry name" value="OsmC-like"/>
    <property type="match status" value="1"/>
</dbReference>
<evidence type="ECO:0000313" key="1">
    <source>
        <dbReference type="EMBL" id="MCC9272802.1"/>
    </source>
</evidence>
<accession>A0A1L8QPY7</accession>
<dbReference type="PANTHER" id="PTHR34352">
    <property type="entry name" value="PROTEIN YHFA"/>
    <property type="match status" value="1"/>
</dbReference>
<dbReference type="PANTHER" id="PTHR34352:SF1">
    <property type="entry name" value="PROTEIN YHFA"/>
    <property type="match status" value="1"/>
</dbReference>
<evidence type="ECO:0000313" key="2">
    <source>
        <dbReference type="EMBL" id="OJG09537.1"/>
    </source>
</evidence>
<dbReference type="RefSeq" id="WP_071875397.1">
    <property type="nucleotide sequence ID" value="NZ_JBHSHF010000005.1"/>
</dbReference>
<gene>
    <name evidence="1" type="ORF">K8V42_00660</name>
    <name evidence="2" type="ORF">RU93_GL000697</name>
</gene>
<dbReference type="Gene3D" id="3.30.300.20">
    <property type="match status" value="1"/>
</dbReference>
<dbReference type="InterPro" id="IPR003718">
    <property type="entry name" value="OsmC/Ohr_fam"/>
</dbReference>
<reference evidence="1" key="3">
    <citation type="submission" date="2021-11" db="EMBL/GenBank/DDBJ databases">
        <authorList>
            <person name="Gilroy R."/>
        </authorList>
    </citation>
    <scope>NUCLEOTIDE SEQUENCE</scope>
    <source>
        <strain evidence="1">150</strain>
    </source>
</reference>
<dbReference type="InterPro" id="IPR036102">
    <property type="entry name" value="OsmC/Ohrsf"/>
</dbReference>
<protein>
    <submittedName>
        <fullName evidence="1">OsmC family protein</fullName>
    </submittedName>
    <submittedName>
        <fullName evidence="2">Peroxiredoxin</fullName>
    </submittedName>
</protein>
<dbReference type="EMBL" id="JAJJVO010000013">
    <property type="protein sequence ID" value="MCC9272802.1"/>
    <property type="molecule type" value="Genomic_DNA"/>
</dbReference>